<protein>
    <submittedName>
        <fullName evidence="2">Uncharacterized protein</fullName>
    </submittedName>
</protein>
<reference evidence="2 3" key="2">
    <citation type="journal article" date="2021" name="Genomics">
        <title>High-quality reference genome for Clonorchis sinensis.</title>
        <authorList>
            <person name="Young N.D."/>
            <person name="Stroehlein A.J."/>
            <person name="Kinkar L."/>
            <person name="Wang T."/>
            <person name="Sohn W.M."/>
            <person name="Chang B.C.H."/>
            <person name="Kaur P."/>
            <person name="Weisz D."/>
            <person name="Dudchenko O."/>
            <person name="Aiden E.L."/>
            <person name="Korhonen P.K."/>
            <person name="Gasser R.B."/>
        </authorList>
    </citation>
    <scope>NUCLEOTIDE SEQUENCE [LARGE SCALE GENOMIC DNA]</scope>
    <source>
        <strain evidence="2">Cs-k2</strain>
    </source>
</reference>
<dbReference type="Proteomes" id="UP000286415">
    <property type="component" value="Unassembled WGS sequence"/>
</dbReference>
<evidence type="ECO:0000313" key="2">
    <source>
        <dbReference type="EMBL" id="KAG5443987.1"/>
    </source>
</evidence>
<feature type="region of interest" description="Disordered" evidence="1">
    <location>
        <begin position="50"/>
        <end position="80"/>
    </location>
</feature>
<feature type="compositionally biased region" description="Basic residues" evidence="1">
    <location>
        <begin position="68"/>
        <end position="80"/>
    </location>
</feature>
<dbReference type="EMBL" id="NIRI02000056">
    <property type="protein sequence ID" value="KAG5443987.1"/>
    <property type="molecule type" value="Genomic_DNA"/>
</dbReference>
<dbReference type="AlphaFoldDB" id="A0A3R7FHD6"/>
<comment type="caution">
    <text evidence="2">The sequence shown here is derived from an EMBL/GenBank/DDBJ whole genome shotgun (WGS) entry which is preliminary data.</text>
</comment>
<gene>
    <name evidence="2" type="ORF">CSKR_103810</name>
</gene>
<accession>A0A3R7FHD6</accession>
<sequence>MIPNLTFLFQTSQQPPGRQNKVGAEFLYGTIIWDKFINYTTFDGKCSFKTNGPIGPQKYEPNEQTGSHLRKSHVHKDGHK</sequence>
<name>A0A3R7FHD6_CLOSI</name>
<evidence type="ECO:0000313" key="3">
    <source>
        <dbReference type="Proteomes" id="UP000286415"/>
    </source>
</evidence>
<evidence type="ECO:0000256" key="1">
    <source>
        <dbReference type="SAM" id="MobiDB-lite"/>
    </source>
</evidence>
<reference evidence="2 3" key="1">
    <citation type="journal article" date="2018" name="Biotechnol. Adv.">
        <title>Improved genomic resources and new bioinformatic workflow for the carcinogenic parasite Clonorchis sinensis: Biotechnological implications.</title>
        <authorList>
            <person name="Wang D."/>
            <person name="Korhonen P.K."/>
            <person name="Gasser R.B."/>
            <person name="Young N.D."/>
        </authorList>
    </citation>
    <scope>NUCLEOTIDE SEQUENCE [LARGE SCALE GENOMIC DNA]</scope>
    <source>
        <strain evidence="2">Cs-k2</strain>
    </source>
</reference>
<proteinExistence type="predicted"/>
<organism evidence="2 3">
    <name type="scientific">Clonorchis sinensis</name>
    <name type="common">Chinese liver fluke</name>
    <dbReference type="NCBI Taxonomy" id="79923"/>
    <lineage>
        <taxon>Eukaryota</taxon>
        <taxon>Metazoa</taxon>
        <taxon>Spiralia</taxon>
        <taxon>Lophotrochozoa</taxon>
        <taxon>Platyhelminthes</taxon>
        <taxon>Trematoda</taxon>
        <taxon>Digenea</taxon>
        <taxon>Opisthorchiida</taxon>
        <taxon>Opisthorchiata</taxon>
        <taxon>Opisthorchiidae</taxon>
        <taxon>Clonorchis</taxon>
    </lineage>
</organism>
<keyword evidence="3" id="KW-1185">Reference proteome</keyword>
<dbReference type="InParanoid" id="A0A3R7FHD6"/>